<dbReference type="KEGG" id="nre:BES08_27680"/>
<dbReference type="EMBL" id="CP017077">
    <property type="protein sequence ID" value="AOR81014.1"/>
    <property type="molecule type" value="Genomic_DNA"/>
</dbReference>
<evidence type="ECO:0000256" key="1">
    <source>
        <dbReference type="SAM" id="MobiDB-lite"/>
    </source>
</evidence>
<keyword evidence="4" id="KW-1185">Reference proteome</keyword>
<evidence type="ECO:0000313" key="2">
    <source>
        <dbReference type="EMBL" id="AOR80980.1"/>
    </source>
</evidence>
<geneLocation type="plasmid" evidence="2 4">
    <name>pSA2</name>
</geneLocation>
<dbReference type="InterPro" id="IPR036806">
    <property type="entry name" value="YozE_SAM-like_sf"/>
</dbReference>
<reference evidence="2" key="1">
    <citation type="submission" date="2016-08" db="EMBL/GenBank/DDBJ databases">
        <authorList>
            <person name="Seilhamer J.J."/>
        </authorList>
    </citation>
    <scope>NUCLEOTIDE SEQUENCE [LARGE SCALE GENOMIC DNA]</scope>
    <source>
        <strain evidence="2">SA1</strain>
        <plasmid evidence="2">pSA2</plasmid>
    </source>
</reference>
<dbReference type="SUPFAM" id="SSF140652">
    <property type="entry name" value="YozE-like"/>
    <property type="match status" value="1"/>
</dbReference>
<dbReference type="AlphaFoldDB" id="A0A1D8AFU3"/>
<feature type="region of interest" description="Disordered" evidence="1">
    <location>
        <begin position="43"/>
        <end position="65"/>
    </location>
</feature>
<evidence type="ECO:0000313" key="3">
    <source>
        <dbReference type="EMBL" id="AOR81014.1"/>
    </source>
</evidence>
<organism evidence="2 4">
    <name type="scientific">Novosphingobium resinovorum</name>
    <dbReference type="NCBI Taxonomy" id="158500"/>
    <lineage>
        <taxon>Bacteria</taxon>
        <taxon>Pseudomonadati</taxon>
        <taxon>Pseudomonadota</taxon>
        <taxon>Alphaproteobacteria</taxon>
        <taxon>Sphingomonadales</taxon>
        <taxon>Sphingomonadaceae</taxon>
        <taxon>Novosphingobium</taxon>
    </lineage>
</organism>
<sequence length="82" mass="8994">MDGPLDLGGYETSSKSLPFGRWILEQSERGGFIGQLASIARSDRGFPKDGTPDAVRKRLGDTGADPEMFEAVDDAEMDWVSW</sequence>
<dbReference type="KEGG" id="nre:BES08_29240"/>
<reference evidence="4" key="2">
    <citation type="journal article" date="2017" name="J. Biotechnol.">
        <title>Complete genome sequence of Novosphingobium resinovorum SA1, a versatile xenobiotic-degrading bacterium capable of utilizing sulfanilic acid.</title>
        <authorList>
            <person name="Hegedus B."/>
            <person name="Kos P.B."/>
            <person name="Balint B."/>
            <person name="Maroti G."/>
            <person name="Gan H.M."/>
            <person name="Perei K."/>
            <person name="Rakhely G."/>
        </authorList>
    </citation>
    <scope>NUCLEOTIDE SEQUENCE [LARGE SCALE GENOMIC DNA]</scope>
    <source>
        <strain evidence="4">SA1</strain>
    </source>
</reference>
<feature type="compositionally biased region" description="Basic and acidic residues" evidence="1">
    <location>
        <begin position="43"/>
        <end position="60"/>
    </location>
</feature>
<name>A0A1D8AFU3_9SPHN</name>
<dbReference type="Proteomes" id="UP000094626">
    <property type="component" value="Plasmid pSA2"/>
</dbReference>
<evidence type="ECO:0000313" key="4">
    <source>
        <dbReference type="Proteomes" id="UP000094626"/>
    </source>
</evidence>
<protein>
    <recommendedName>
        <fullName evidence="5">YozE SAM-like domain-containing protein</fullName>
    </recommendedName>
</protein>
<proteinExistence type="predicted"/>
<evidence type="ECO:0008006" key="5">
    <source>
        <dbReference type="Google" id="ProtNLM"/>
    </source>
</evidence>
<dbReference type="EMBL" id="CP017077">
    <property type="protein sequence ID" value="AOR80980.1"/>
    <property type="molecule type" value="Genomic_DNA"/>
</dbReference>
<accession>A0A1D8AFU3</accession>
<gene>
    <name evidence="2" type="ORF">BES08_27680</name>
    <name evidence="3" type="ORF">BES08_29240</name>
</gene>
<keyword evidence="2" id="KW-0614">Plasmid</keyword>